<keyword evidence="1" id="KW-0229">DNA integration</keyword>
<dbReference type="PANTHER" id="PTHR30349:SF64">
    <property type="entry name" value="PROPHAGE INTEGRASE INTD-RELATED"/>
    <property type="match status" value="1"/>
</dbReference>
<protein>
    <submittedName>
        <fullName evidence="4">Site-specific integrase</fullName>
    </submittedName>
</protein>
<organism evidence="4 5">
    <name type="scientific">Xenorhabdus bovienii</name>
    <name type="common">Xenorhabdus nematophila subsp. bovienii</name>
    <dbReference type="NCBI Taxonomy" id="40576"/>
    <lineage>
        <taxon>Bacteria</taxon>
        <taxon>Pseudomonadati</taxon>
        <taxon>Pseudomonadota</taxon>
        <taxon>Gammaproteobacteria</taxon>
        <taxon>Enterobacterales</taxon>
        <taxon>Morganellaceae</taxon>
        <taxon>Xenorhabdus</taxon>
    </lineage>
</organism>
<dbReference type="CDD" id="cd00397">
    <property type="entry name" value="DNA_BRE_C"/>
    <property type="match status" value="1"/>
</dbReference>
<feature type="domain" description="Tyr recombinase" evidence="3">
    <location>
        <begin position="129"/>
        <end position="313"/>
    </location>
</feature>
<dbReference type="GO" id="GO:0015074">
    <property type="term" value="P:DNA integration"/>
    <property type="evidence" value="ECO:0007669"/>
    <property type="project" value="UniProtKB-KW"/>
</dbReference>
<dbReference type="Pfam" id="PF00589">
    <property type="entry name" value="Phage_integrase"/>
    <property type="match status" value="1"/>
</dbReference>
<evidence type="ECO:0000313" key="4">
    <source>
        <dbReference type="EMBL" id="MDE1480093.1"/>
    </source>
</evidence>
<dbReference type="InterPro" id="IPR013762">
    <property type="entry name" value="Integrase-like_cat_sf"/>
</dbReference>
<dbReference type="AlphaFoldDB" id="A0AAJ1JF59"/>
<evidence type="ECO:0000256" key="1">
    <source>
        <dbReference type="ARBA" id="ARBA00022908"/>
    </source>
</evidence>
<dbReference type="SUPFAM" id="SSF56349">
    <property type="entry name" value="DNA breaking-rejoining enzymes"/>
    <property type="match status" value="1"/>
</dbReference>
<gene>
    <name evidence="4" type="ORF">KKJ01_18170</name>
</gene>
<dbReference type="InterPro" id="IPR011010">
    <property type="entry name" value="DNA_brk_join_enz"/>
</dbReference>
<name>A0AAJ1JF59_XENBV</name>
<evidence type="ECO:0000256" key="2">
    <source>
        <dbReference type="ARBA" id="ARBA00023172"/>
    </source>
</evidence>
<dbReference type="Proteomes" id="UP001222434">
    <property type="component" value="Unassembled WGS sequence"/>
</dbReference>
<dbReference type="InterPro" id="IPR002104">
    <property type="entry name" value="Integrase_catalytic"/>
</dbReference>
<reference evidence="4" key="2">
    <citation type="journal article" date="2022" name="J. Evol. Biol.">
        <title>Pre- and post-association barriers to host switching in sympatric mutualists.</title>
        <authorList>
            <person name="Dinges Z.M."/>
            <person name="Phillips R.K."/>
            <person name="Lively C.M."/>
            <person name="Bashey F."/>
        </authorList>
    </citation>
    <scope>NUCLEOTIDE SEQUENCE</scope>
    <source>
        <strain evidence="4">MC_266_E_2016</strain>
    </source>
</reference>
<dbReference type="PROSITE" id="PS51898">
    <property type="entry name" value="TYR_RECOMBINASE"/>
    <property type="match status" value="1"/>
</dbReference>
<dbReference type="PANTHER" id="PTHR30349">
    <property type="entry name" value="PHAGE INTEGRASE-RELATED"/>
    <property type="match status" value="1"/>
</dbReference>
<proteinExistence type="predicted"/>
<dbReference type="InterPro" id="IPR050090">
    <property type="entry name" value="Tyrosine_recombinase_XerCD"/>
</dbReference>
<dbReference type="RefSeq" id="WP_274713536.1">
    <property type="nucleotide sequence ID" value="NZ_JAILSO010000097.1"/>
</dbReference>
<keyword evidence="2" id="KW-0233">DNA recombination</keyword>
<dbReference type="GO" id="GO:0006310">
    <property type="term" value="P:DNA recombination"/>
    <property type="evidence" value="ECO:0007669"/>
    <property type="project" value="UniProtKB-KW"/>
</dbReference>
<dbReference type="EMBL" id="JAILSO010000097">
    <property type="protein sequence ID" value="MDE1480093.1"/>
    <property type="molecule type" value="Genomic_DNA"/>
</dbReference>
<sequence>MNELIISDNVTSIADVKNNTKIPNNPALSYLLRLRSKKSQKTMRSCLTTVVNMFGEKEPLNFNWSSMNRDAVQVVLQRLMSEKKSPNSINLVLCAIKGVAEEARTSRIIDSDTYHDVKSIKRVRGFRVGRGRMLEQDEIKQIFQYVDFCSTAIAIRDAAMISLMIGCGLRRSEVADLEYSNIDFKSYSIKICGKGNKERENFMPEDTYNRLKVWVETVRGDHSGALFTRIRKNDDVTCDKITTNGIGFVIEQIIINLGMKSFTPHDFRRTYASLLLENGEDILTVKEALGHASVITTQKYDKRSTKRLKEAARKLQF</sequence>
<evidence type="ECO:0000313" key="5">
    <source>
        <dbReference type="Proteomes" id="UP001222434"/>
    </source>
</evidence>
<reference evidence="4" key="1">
    <citation type="submission" date="2021-08" db="EMBL/GenBank/DDBJ databases">
        <authorList>
            <person name="Papudeshi B."/>
            <person name="Bashey-Visser F."/>
        </authorList>
    </citation>
    <scope>NUCLEOTIDE SEQUENCE</scope>
    <source>
        <strain evidence="4">MC_266_E_2016</strain>
    </source>
</reference>
<evidence type="ECO:0000259" key="3">
    <source>
        <dbReference type="PROSITE" id="PS51898"/>
    </source>
</evidence>
<accession>A0AAJ1JF59</accession>
<dbReference type="GO" id="GO:0003677">
    <property type="term" value="F:DNA binding"/>
    <property type="evidence" value="ECO:0007669"/>
    <property type="project" value="InterPro"/>
</dbReference>
<comment type="caution">
    <text evidence="4">The sequence shown here is derived from an EMBL/GenBank/DDBJ whole genome shotgun (WGS) entry which is preliminary data.</text>
</comment>
<dbReference type="Gene3D" id="1.10.443.10">
    <property type="entry name" value="Intergrase catalytic core"/>
    <property type="match status" value="1"/>
</dbReference>